<dbReference type="Proteomes" id="UP000663848">
    <property type="component" value="Unassembled WGS sequence"/>
</dbReference>
<proteinExistence type="predicted"/>
<dbReference type="InterPro" id="IPR011042">
    <property type="entry name" value="6-blade_b-propeller_TolB-like"/>
</dbReference>
<name>A0A822G1F4_9BILA</name>
<reference evidence="3" key="1">
    <citation type="submission" date="2021-02" db="EMBL/GenBank/DDBJ databases">
        <authorList>
            <person name="Nowell W R."/>
        </authorList>
    </citation>
    <scope>NUCLEOTIDE SEQUENCE</scope>
</reference>
<evidence type="ECO:0000313" key="3">
    <source>
        <dbReference type="EMBL" id="CAF5134329.1"/>
    </source>
</evidence>
<dbReference type="Gene3D" id="2.120.10.30">
    <property type="entry name" value="TolB, C-terminal domain"/>
    <property type="match status" value="1"/>
</dbReference>
<dbReference type="EMBL" id="CAJOBR010086987">
    <property type="protein sequence ID" value="CAF5134329.1"/>
    <property type="molecule type" value="Genomic_DNA"/>
</dbReference>
<organism evidence="3 4">
    <name type="scientific">Rotaria socialis</name>
    <dbReference type="NCBI Taxonomy" id="392032"/>
    <lineage>
        <taxon>Eukaryota</taxon>
        <taxon>Metazoa</taxon>
        <taxon>Spiralia</taxon>
        <taxon>Gnathifera</taxon>
        <taxon>Rotifera</taxon>
        <taxon>Eurotatoria</taxon>
        <taxon>Bdelloidea</taxon>
        <taxon>Philodinida</taxon>
        <taxon>Philodinidae</taxon>
        <taxon>Rotaria</taxon>
    </lineage>
</organism>
<dbReference type="SUPFAM" id="SSF63825">
    <property type="entry name" value="YWTD domain"/>
    <property type="match status" value="1"/>
</dbReference>
<dbReference type="EMBL" id="CAJOBR010080048">
    <property type="protein sequence ID" value="CAF5121022.1"/>
    <property type="molecule type" value="Genomic_DNA"/>
</dbReference>
<sequence>MKDSLEAITVAGSKTDSPGTDVGSLADPTGVWVDEETNVVYVADTLNNRVERWLPDASK</sequence>
<gene>
    <name evidence="2" type="ORF">QYT958_LOCUS46056</name>
    <name evidence="3" type="ORF">QYT958_LOCUS47114</name>
</gene>
<evidence type="ECO:0000313" key="4">
    <source>
        <dbReference type="Proteomes" id="UP000663848"/>
    </source>
</evidence>
<evidence type="ECO:0000313" key="2">
    <source>
        <dbReference type="EMBL" id="CAF5121022.1"/>
    </source>
</evidence>
<protein>
    <submittedName>
        <fullName evidence="3">Uncharacterized protein</fullName>
    </submittedName>
</protein>
<accession>A0A822G1F4</accession>
<comment type="caution">
    <text evidence="3">The sequence shown here is derived from an EMBL/GenBank/DDBJ whole genome shotgun (WGS) entry which is preliminary data.</text>
</comment>
<feature type="non-terminal residue" evidence="3">
    <location>
        <position position="59"/>
    </location>
</feature>
<feature type="region of interest" description="Disordered" evidence="1">
    <location>
        <begin position="1"/>
        <end position="28"/>
    </location>
</feature>
<dbReference type="AlphaFoldDB" id="A0A822G1F4"/>
<evidence type="ECO:0000256" key="1">
    <source>
        <dbReference type="SAM" id="MobiDB-lite"/>
    </source>
</evidence>